<dbReference type="EMBL" id="UINC01182259">
    <property type="protein sequence ID" value="SVD92372.1"/>
    <property type="molecule type" value="Genomic_DNA"/>
</dbReference>
<feature type="non-terminal residue" evidence="1">
    <location>
        <position position="1"/>
    </location>
</feature>
<sequence length="56" mass="6153">VVELLLKTPDAFPAILPSATPTSSFYTIPAKNNMKVYARQAFFLIEQIVKSVNLVG</sequence>
<proteinExistence type="predicted"/>
<protein>
    <submittedName>
        <fullName evidence="1">Uncharacterized protein</fullName>
    </submittedName>
</protein>
<accession>A0A382ZA59</accession>
<dbReference type="AlphaFoldDB" id="A0A382ZA59"/>
<evidence type="ECO:0000313" key="1">
    <source>
        <dbReference type="EMBL" id="SVD92372.1"/>
    </source>
</evidence>
<organism evidence="1">
    <name type="scientific">marine metagenome</name>
    <dbReference type="NCBI Taxonomy" id="408172"/>
    <lineage>
        <taxon>unclassified sequences</taxon>
        <taxon>metagenomes</taxon>
        <taxon>ecological metagenomes</taxon>
    </lineage>
</organism>
<reference evidence="1" key="1">
    <citation type="submission" date="2018-05" db="EMBL/GenBank/DDBJ databases">
        <authorList>
            <person name="Lanie J.A."/>
            <person name="Ng W.-L."/>
            <person name="Kazmierczak K.M."/>
            <person name="Andrzejewski T.M."/>
            <person name="Davidsen T.M."/>
            <person name="Wayne K.J."/>
            <person name="Tettelin H."/>
            <person name="Glass J.I."/>
            <person name="Rusch D."/>
            <person name="Podicherti R."/>
            <person name="Tsui H.-C.T."/>
            <person name="Winkler M.E."/>
        </authorList>
    </citation>
    <scope>NUCLEOTIDE SEQUENCE</scope>
</reference>
<name>A0A382ZA59_9ZZZZ</name>
<gene>
    <name evidence="1" type="ORF">METZ01_LOCUS445226</name>
</gene>